<evidence type="ECO:0000313" key="2">
    <source>
        <dbReference type="Proteomes" id="UP000037035"/>
    </source>
</evidence>
<gene>
    <name evidence="1" type="ORF">VP01_2225g1</name>
</gene>
<accession>A0A0L6VAK3</accession>
<dbReference type="AlphaFoldDB" id="A0A0L6VAK3"/>
<comment type="caution">
    <text evidence="1">The sequence shown here is derived from an EMBL/GenBank/DDBJ whole genome shotgun (WGS) entry which is preliminary data.</text>
</comment>
<name>A0A0L6VAK3_9BASI</name>
<dbReference type="Proteomes" id="UP000037035">
    <property type="component" value="Unassembled WGS sequence"/>
</dbReference>
<reference evidence="1 2" key="1">
    <citation type="submission" date="2015-08" db="EMBL/GenBank/DDBJ databases">
        <title>Next Generation Sequencing and Analysis of the Genome of Puccinia sorghi L Schw, the Causal Agent of Maize Common Rust.</title>
        <authorList>
            <person name="Rochi L."/>
            <person name="Burguener G."/>
            <person name="Darino M."/>
            <person name="Turjanski A."/>
            <person name="Kreff E."/>
            <person name="Dieguez M.J."/>
            <person name="Sacco F."/>
        </authorList>
    </citation>
    <scope>NUCLEOTIDE SEQUENCE [LARGE SCALE GENOMIC DNA]</scope>
    <source>
        <strain evidence="1 2">RO10H11247</strain>
    </source>
</reference>
<dbReference type="VEuPathDB" id="FungiDB:VP01_2225g1"/>
<protein>
    <submittedName>
        <fullName evidence="1">Uncharacterized protein</fullName>
    </submittedName>
</protein>
<keyword evidence="2" id="KW-1185">Reference proteome</keyword>
<dbReference type="OrthoDB" id="5425312at2759"/>
<organism evidence="1 2">
    <name type="scientific">Puccinia sorghi</name>
    <dbReference type="NCBI Taxonomy" id="27349"/>
    <lineage>
        <taxon>Eukaryota</taxon>
        <taxon>Fungi</taxon>
        <taxon>Dikarya</taxon>
        <taxon>Basidiomycota</taxon>
        <taxon>Pucciniomycotina</taxon>
        <taxon>Pucciniomycetes</taxon>
        <taxon>Pucciniales</taxon>
        <taxon>Pucciniaceae</taxon>
        <taxon>Puccinia</taxon>
    </lineage>
</organism>
<dbReference type="EMBL" id="LAVV01007087">
    <property type="protein sequence ID" value="KNZ57155.1"/>
    <property type="molecule type" value="Genomic_DNA"/>
</dbReference>
<sequence length="706" mass="77031">MALRYIPTRGDVKNMQSSSELCTACSRPIVQVTYQARSADEPARLTTFCSICPLDPRKLSPNGVRFRPDYGKGLPRLQRPRANTGACNVRVVASASRVVGTFFGARVGRPPVPGLTLSNVSVRRVDCCVRFASADLRTCCLVREGVKVEPIEVSRRSLCPNIFLAQVLLCEVPRQETSGPCYTIGVSDKCQHGGVTFGVRSRSADHYEFSMEVGTTLGPEVRAFVSMLYHYGLCPNTLDMCWGYGRTRTLLCSKPRAHDVGQVQESDHVITAKPDGQRCLIVRLGIVWGCFTSDVKAELIGWVVPSCIVEPTASGIVGAVLDAELMVGQLPVFIDLLQDDDGLQVSETRSIGNMLKRARELAGVHEVVQFRDYFSSLQQAERYCSDVGYPCDGMVAISKTGVEMKKLKPHKSVELRHTGGGVLVSNEGAVVVTTSEADKFDEGAIIEVRFQAEISRGASGSRVKLQCSDIFERSDKTKANSTEVCAQIIKLAAGLHSGPSMSTGLYSQVLGDPWSKTVLFIEKDESRAAQLVRSLRRLRVKVSRSPESLLTQLAALRNGNVDAVVCVYDANHLFELPRLNREIQRTVGSVVSNFSASHVLPSIEILMELKMNVVGCAYLYDGVAEGGSLVDNGDIAMKVVGPDLATVRWGSDAEYYEYPIRSADLSDYASVRRAISLIPLTAESTDSSVASECMSVCSKVFTFQRC</sequence>
<proteinExistence type="predicted"/>
<evidence type="ECO:0000313" key="1">
    <source>
        <dbReference type="EMBL" id="KNZ57155.1"/>
    </source>
</evidence>